<dbReference type="AlphaFoldDB" id="D4DD36"/>
<dbReference type="RefSeq" id="XP_003020865.1">
    <property type="nucleotide sequence ID" value="XM_003020819.1"/>
</dbReference>
<accession>D4DD36</accession>
<dbReference type="GeneID" id="9577697"/>
<dbReference type="InterPro" id="IPR051678">
    <property type="entry name" value="AGP_Transferase"/>
</dbReference>
<proteinExistence type="predicted"/>
<dbReference type="OrthoDB" id="10003767at2759"/>
<evidence type="ECO:0000313" key="2">
    <source>
        <dbReference type="Proteomes" id="UP000008383"/>
    </source>
</evidence>
<dbReference type="PANTHER" id="PTHR21310">
    <property type="entry name" value="AMINOGLYCOSIDE PHOSPHOTRANSFERASE-RELATED-RELATED"/>
    <property type="match status" value="1"/>
</dbReference>
<dbReference type="HOGENOM" id="CLU_053876_0_0_1"/>
<gene>
    <name evidence="1" type="ORF">TRV_05043</name>
</gene>
<dbReference type="PANTHER" id="PTHR21310:SF37">
    <property type="entry name" value="AMINOGLYCOSIDE PHOSPHOTRANSFERASE DOMAIN-CONTAINING PROTEIN"/>
    <property type="match status" value="1"/>
</dbReference>
<dbReference type="Gene3D" id="3.30.200.20">
    <property type="entry name" value="Phosphorylase Kinase, domain 1"/>
    <property type="match status" value="1"/>
</dbReference>
<dbReference type="SUPFAM" id="SSF56112">
    <property type="entry name" value="Protein kinase-like (PK-like)"/>
    <property type="match status" value="1"/>
</dbReference>
<reference evidence="2" key="1">
    <citation type="journal article" date="2011" name="Genome Biol.">
        <title>Comparative and functional genomics provide insights into the pathogenicity of dermatophytic fungi.</title>
        <authorList>
            <person name="Burmester A."/>
            <person name="Shelest E."/>
            <person name="Gloeckner G."/>
            <person name="Heddergott C."/>
            <person name="Schindler S."/>
            <person name="Staib P."/>
            <person name="Heidel A."/>
            <person name="Felder M."/>
            <person name="Petzold A."/>
            <person name="Szafranski K."/>
            <person name="Feuermann M."/>
            <person name="Pedruzzi I."/>
            <person name="Priebe S."/>
            <person name="Groth M."/>
            <person name="Winkler R."/>
            <person name="Li W."/>
            <person name="Kniemeyer O."/>
            <person name="Schroeckh V."/>
            <person name="Hertweck C."/>
            <person name="Hube B."/>
            <person name="White T.C."/>
            <person name="Platzer M."/>
            <person name="Guthke R."/>
            <person name="Heitman J."/>
            <person name="Woestemeyer J."/>
            <person name="Zipfel P.F."/>
            <person name="Monod M."/>
            <person name="Brakhage A.A."/>
        </authorList>
    </citation>
    <scope>NUCLEOTIDE SEQUENCE [LARGE SCALE GENOMIC DNA]</scope>
    <source>
        <strain evidence="2">HKI 0517</strain>
    </source>
</reference>
<dbReference type="InterPro" id="IPR011009">
    <property type="entry name" value="Kinase-like_dom_sf"/>
</dbReference>
<dbReference type="Proteomes" id="UP000008383">
    <property type="component" value="Unassembled WGS sequence"/>
</dbReference>
<protein>
    <recommendedName>
        <fullName evidence="3">Aminoglycoside phosphotransferase domain-containing protein</fullName>
    </recommendedName>
</protein>
<evidence type="ECO:0008006" key="3">
    <source>
        <dbReference type="Google" id="ProtNLM"/>
    </source>
</evidence>
<comment type="caution">
    <text evidence="1">The sequence shown here is derived from an EMBL/GenBank/DDBJ whole genome shotgun (WGS) entry which is preliminary data.</text>
</comment>
<dbReference type="KEGG" id="tve:TRV_05043"/>
<sequence length="424" mass="47829">MAQHSENEKEPINIGYDAWQGLGDAVVPGEDGVTPRYAMEYFIDSICWGRVIEKCYYLRQGVYCFLSEVHTSGETSHIRKITFEDGVQWVIRLRLPNPTTGEEDIGVRTCYESLKYLRDETTVPVPEAYYCDASLSNAIGAPYILMDYIHGTTAEKLRKNLGYRENEFGSVDENINFKRGLAMIQVELASKKFNRIGRPRPAPQGGYYVASTPTEAAHDTSGAFYRRLTSNLLREARMSGRTVAQDLTLSIPALFEQLIARWSTHRGPFGVALTSLGAHNVLVDENFRVQAVIHPEGLMAVPREIQAQMPLSMGLQTSPPRSRAESVAQMTTLMEEMERAKSYVSYLKEADRIKYAGVRRDADDAPLYTAVLGPAALIYQGLVEFKNFRENVDRRWLTARDLFVPGQMYFLSSSIIFKDTVDEI</sequence>
<evidence type="ECO:0000313" key="1">
    <source>
        <dbReference type="EMBL" id="EFE40247.1"/>
    </source>
</evidence>
<organism evidence="1 2">
    <name type="scientific">Trichophyton verrucosum (strain HKI 0517)</name>
    <dbReference type="NCBI Taxonomy" id="663202"/>
    <lineage>
        <taxon>Eukaryota</taxon>
        <taxon>Fungi</taxon>
        <taxon>Dikarya</taxon>
        <taxon>Ascomycota</taxon>
        <taxon>Pezizomycotina</taxon>
        <taxon>Eurotiomycetes</taxon>
        <taxon>Eurotiomycetidae</taxon>
        <taxon>Onygenales</taxon>
        <taxon>Arthrodermataceae</taxon>
        <taxon>Trichophyton</taxon>
    </lineage>
</organism>
<dbReference type="EMBL" id="ACYE01000256">
    <property type="protein sequence ID" value="EFE40247.1"/>
    <property type="molecule type" value="Genomic_DNA"/>
</dbReference>
<name>D4DD36_TRIVH</name>
<keyword evidence="2" id="KW-1185">Reference proteome</keyword>